<keyword evidence="3" id="KW-0175">Coiled coil</keyword>
<accession>A0A9D1QCZ5</accession>
<comment type="similarity">
    <text evidence="1">Belongs to the Skp family.</text>
</comment>
<evidence type="ECO:0000256" key="4">
    <source>
        <dbReference type="SAM" id="SignalP"/>
    </source>
</evidence>
<evidence type="ECO:0000256" key="1">
    <source>
        <dbReference type="ARBA" id="ARBA00009091"/>
    </source>
</evidence>
<evidence type="ECO:0000256" key="2">
    <source>
        <dbReference type="ARBA" id="ARBA00022729"/>
    </source>
</evidence>
<keyword evidence="2 4" id="KW-0732">Signal</keyword>
<dbReference type="PROSITE" id="PS51257">
    <property type="entry name" value="PROKAR_LIPOPROTEIN"/>
    <property type="match status" value="1"/>
</dbReference>
<dbReference type="GO" id="GO:0050821">
    <property type="term" value="P:protein stabilization"/>
    <property type="evidence" value="ECO:0007669"/>
    <property type="project" value="TreeGrafter"/>
</dbReference>
<gene>
    <name evidence="5" type="ORF">H9888_00275</name>
</gene>
<comment type="caution">
    <text evidence="5">The sequence shown here is derived from an EMBL/GenBank/DDBJ whole genome shotgun (WGS) entry which is preliminary data.</text>
</comment>
<dbReference type="GO" id="GO:0051082">
    <property type="term" value="F:unfolded protein binding"/>
    <property type="evidence" value="ECO:0007669"/>
    <property type="project" value="InterPro"/>
</dbReference>
<protein>
    <submittedName>
        <fullName evidence="5">OmpH family outer membrane protein</fullName>
    </submittedName>
</protein>
<reference evidence="5" key="1">
    <citation type="journal article" date="2021" name="PeerJ">
        <title>Extensive microbial diversity within the chicken gut microbiome revealed by metagenomics and culture.</title>
        <authorList>
            <person name="Gilroy R."/>
            <person name="Ravi A."/>
            <person name="Getino M."/>
            <person name="Pursley I."/>
            <person name="Horton D.L."/>
            <person name="Alikhan N.F."/>
            <person name="Baker D."/>
            <person name="Gharbi K."/>
            <person name="Hall N."/>
            <person name="Watson M."/>
            <person name="Adriaenssens E.M."/>
            <person name="Foster-Nyarko E."/>
            <person name="Jarju S."/>
            <person name="Secka A."/>
            <person name="Antonio M."/>
            <person name="Oren A."/>
            <person name="Chaudhuri R.R."/>
            <person name="La Ragione R."/>
            <person name="Hildebrand F."/>
            <person name="Pallen M.J."/>
        </authorList>
    </citation>
    <scope>NUCLEOTIDE SEQUENCE</scope>
    <source>
        <strain evidence="5">ChiBcec15-1070</strain>
    </source>
</reference>
<dbReference type="PANTHER" id="PTHR35089:SF1">
    <property type="entry name" value="CHAPERONE PROTEIN SKP"/>
    <property type="match status" value="1"/>
</dbReference>
<feature type="signal peptide" evidence="4">
    <location>
        <begin position="1"/>
        <end position="15"/>
    </location>
</feature>
<name>A0A9D1QCZ5_9BACT</name>
<dbReference type="Pfam" id="PF03938">
    <property type="entry name" value="OmpH"/>
    <property type="match status" value="1"/>
</dbReference>
<proteinExistence type="inferred from homology"/>
<dbReference type="PANTHER" id="PTHR35089">
    <property type="entry name" value="CHAPERONE PROTEIN SKP"/>
    <property type="match status" value="1"/>
</dbReference>
<dbReference type="EMBL" id="DXHL01000002">
    <property type="protein sequence ID" value="HIW09912.1"/>
    <property type="molecule type" value="Genomic_DNA"/>
</dbReference>
<sequence length="215" mass="23952">MKRIKLNVVSMAAMAAMGLTMLSCSNKGTASQEGSAADSAKAVVAATENIEYNGKIVFVQIDSIMSGYGLAQDLQASWEAKSTKAQNELSAKERSLQRELREYQEKLQKGLVTSFQAQEIEAGLQKKQQDLLAYRDRMMQELSEENNVMMNRISEAIMAYVRKYNAEKKFSMILSTPGANTVMTADPALNITDELLKGLNDEYRAQLDTMQNKKK</sequence>
<feature type="chain" id="PRO_5038468857" evidence="4">
    <location>
        <begin position="16"/>
        <end position="215"/>
    </location>
</feature>
<dbReference type="SUPFAM" id="SSF111384">
    <property type="entry name" value="OmpH-like"/>
    <property type="match status" value="1"/>
</dbReference>
<dbReference type="AlphaFoldDB" id="A0A9D1QCZ5"/>
<evidence type="ECO:0000256" key="3">
    <source>
        <dbReference type="SAM" id="Coils"/>
    </source>
</evidence>
<reference evidence="5" key="2">
    <citation type="submission" date="2021-04" db="EMBL/GenBank/DDBJ databases">
        <authorList>
            <person name="Gilroy R."/>
        </authorList>
    </citation>
    <scope>NUCLEOTIDE SEQUENCE</scope>
    <source>
        <strain evidence="5">ChiBcec15-1070</strain>
    </source>
</reference>
<dbReference type="Proteomes" id="UP000823926">
    <property type="component" value="Unassembled WGS sequence"/>
</dbReference>
<dbReference type="SMART" id="SM00935">
    <property type="entry name" value="OmpH"/>
    <property type="match status" value="1"/>
</dbReference>
<dbReference type="Gene3D" id="3.30.910.20">
    <property type="entry name" value="Skp domain"/>
    <property type="match status" value="1"/>
</dbReference>
<evidence type="ECO:0000313" key="5">
    <source>
        <dbReference type="EMBL" id="HIW09912.1"/>
    </source>
</evidence>
<feature type="coiled-coil region" evidence="3">
    <location>
        <begin position="82"/>
        <end position="109"/>
    </location>
</feature>
<organism evidence="5 6">
    <name type="scientific">Candidatus Rikenella faecigallinarum</name>
    <dbReference type="NCBI Taxonomy" id="2838745"/>
    <lineage>
        <taxon>Bacteria</taxon>
        <taxon>Pseudomonadati</taxon>
        <taxon>Bacteroidota</taxon>
        <taxon>Bacteroidia</taxon>
        <taxon>Bacteroidales</taxon>
        <taxon>Rikenellaceae</taxon>
        <taxon>Rikenella</taxon>
    </lineage>
</organism>
<dbReference type="GO" id="GO:0005829">
    <property type="term" value="C:cytosol"/>
    <property type="evidence" value="ECO:0007669"/>
    <property type="project" value="TreeGrafter"/>
</dbReference>
<evidence type="ECO:0000313" key="6">
    <source>
        <dbReference type="Proteomes" id="UP000823926"/>
    </source>
</evidence>
<dbReference type="InterPro" id="IPR005632">
    <property type="entry name" value="Chaperone_Skp"/>
</dbReference>
<dbReference type="InterPro" id="IPR024930">
    <property type="entry name" value="Skp_dom_sf"/>
</dbReference>